<dbReference type="PANTHER" id="PTHR36221">
    <property type="entry name" value="DUF742 DOMAIN-CONTAINING PROTEIN"/>
    <property type="match status" value="1"/>
</dbReference>
<reference evidence="2" key="1">
    <citation type="journal article" date="2019" name="Int. J. Syst. Evol. Microbiol.">
        <title>The Global Catalogue of Microorganisms (GCM) 10K type strain sequencing project: providing services to taxonomists for standard genome sequencing and annotation.</title>
        <authorList>
            <consortium name="The Broad Institute Genomics Platform"/>
            <consortium name="The Broad Institute Genome Sequencing Center for Infectious Disease"/>
            <person name="Wu L."/>
            <person name="Ma J."/>
        </authorList>
    </citation>
    <scope>NUCLEOTIDE SEQUENCE [LARGE SCALE GENOMIC DNA]</scope>
    <source>
        <strain evidence="2">CCUG 56401</strain>
    </source>
</reference>
<comment type="caution">
    <text evidence="1">The sequence shown here is derived from an EMBL/GenBank/DDBJ whole genome shotgun (WGS) entry which is preliminary data.</text>
</comment>
<evidence type="ECO:0000313" key="2">
    <source>
        <dbReference type="Proteomes" id="UP001597018"/>
    </source>
</evidence>
<dbReference type="Proteomes" id="UP001597018">
    <property type="component" value="Unassembled WGS sequence"/>
</dbReference>
<dbReference type="Pfam" id="PF05331">
    <property type="entry name" value="DUF742"/>
    <property type="match status" value="1"/>
</dbReference>
<sequence>MSTPEVPRGSRVRAYALTGGRTATGEGLDADALVSTPGYDSGVAAELLPEPRAIYERARRPVTLASLVTELGIPMGVLRVLVGDLATDGVLFVHPPDAAQRHDHGILQRVLDGLNRLSP</sequence>
<protein>
    <submittedName>
        <fullName evidence="1">DUF742 domain-containing protein</fullName>
    </submittedName>
</protein>
<dbReference type="EMBL" id="JBHTIW010000032">
    <property type="protein sequence ID" value="MFD0923351.1"/>
    <property type="molecule type" value="Genomic_DNA"/>
</dbReference>
<evidence type="ECO:0000313" key="1">
    <source>
        <dbReference type="EMBL" id="MFD0923351.1"/>
    </source>
</evidence>
<dbReference type="RefSeq" id="WP_263248432.1">
    <property type="nucleotide sequence ID" value="NZ_BAABLT010000049.1"/>
</dbReference>
<gene>
    <name evidence="1" type="ORF">ACFQ16_26715</name>
</gene>
<dbReference type="InterPro" id="IPR007995">
    <property type="entry name" value="DUF742"/>
</dbReference>
<keyword evidence="2" id="KW-1185">Reference proteome</keyword>
<name>A0ABW3G340_9PSEU</name>
<organism evidence="1 2">
    <name type="scientific">Saccharopolyspora rosea</name>
    <dbReference type="NCBI Taxonomy" id="524884"/>
    <lineage>
        <taxon>Bacteria</taxon>
        <taxon>Bacillati</taxon>
        <taxon>Actinomycetota</taxon>
        <taxon>Actinomycetes</taxon>
        <taxon>Pseudonocardiales</taxon>
        <taxon>Pseudonocardiaceae</taxon>
        <taxon>Saccharopolyspora</taxon>
    </lineage>
</organism>
<dbReference type="PANTHER" id="PTHR36221:SF1">
    <property type="entry name" value="DUF742 DOMAIN-CONTAINING PROTEIN"/>
    <property type="match status" value="1"/>
</dbReference>
<accession>A0ABW3G340</accession>
<proteinExistence type="predicted"/>